<evidence type="ECO:0000313" key="3">
    <source>
        <dbReference type="Proteomes" id="UP000233553"/>
    </source>
</evidence>
<sequence length="172" mass="19047">MMTQNKMLKWVLAATLLVATQTAFAAEGVKKTRYGQVQIKVSPETGQETLYFNHKMVLPKIEGNNGLSIEGIYQLHMDDVVLVQDIGGSGCPIQLNFVKISPNQKVTVSPVFGSCSDLIKVSAKPNQIIVTMPDFMGAPESEEQERKVAQKKMIYSYDGKLLKENGKLLLQE</sequence>
<dbReference type="RefSeq" id="WP_101237554.1">
    <property type="nucleotide sequence ID" value="NZ_PISJ01000022.1"/>
</dbReference>
<dbReference type="EMBL" id="PISJ01000022">
    <property type="protein sequence ID" value="PKF31440.1"/>
    <property type="molecule type" value="Genomic_DNA"/>
</dbReference>
<feature type="chain" id="PRO_5015000544" evidence="1">
    <location>
        <begin position="26"/>
        <end position="172"/>
    </location>
</feature>
<gene>
    <name evidence="2" type="ORF">CW311_19320</name>
</gene>
<reference evidence="2 3" key="1">
    <citation type="submission" date="2017-12" db="EMBL/GenBank/DDBJ databases">
        <title>Draft Genome sequences of multiple microbial strains isolated from spacecraft associated surfaces.</title>
        <authorList>
            <person name="Seuylemezian A."/>
            <person name="Vaishampayan P."/>
            <person name="Venkateswaran K."/>
        </authorList>
    </citation>
    <scope>NUCLEOTIDE SEQUENCE [LARGE SCALE GENOMIC DNA]</scope>
    <source>
        <strain evidence="2 3">2P01AA</strain>
    </source>
</reference>
<feature type="signal peptide" evidence="1">
    <location>
        <begin position="1"/>
        <end position="25"/>
    </location>
</feature>
<comment type="caution">
    <text evidence="2">The sequence shown here is derived from an EMBL/GenBank/DDBJ whole genome shotgun (WGS) entry which is preliminary data.</text>
</comment>
<evidence type="ECO:0000256" key="1">
    <source>
        <dbReference type="SAM" id="SignalP"/>
    </source>
</evidence>
<protein>
    <submittedName>
        <fullName evidence="2">Uncharacterized protein</fullName>
    </submittedName>
</protein>
<organism evidence="2 3">
    <name type="scientific">Acinetobacter proteolyticus</name>
    <dbReference type="NCBI Taxonomy" id="1776741"/>
    <lineage>
        <taxon>Bacteria</taxon>
        <taxon>Pseudomonadati</taxon>
        <taxon>Pseudomonadota</taxon>
        <taxon>Gammaproteobacteria</taxon>
        <taxon>Moraxellales</taxon>
        <taxon>Moraxellaceae</taxon>
        <taxon>Acinetobacter</taxon>
    </lineage>
</organism>
<accession>A0A2N0WAD3</accession>
<evidence type="ECO:0000313" key="2">
    <source>
        <dbReference type="EMBL" id="PKF31440.1"/>
    </source>
</evidence>
<dbReference type="Proteomes" id="UP000233553">
    <property type="component" value="Unassembled WGS sequence"/>
</dbReference>
<name>A0A2N0WAD3_9GAMM</name>
<keyword evidence="1" id="KW-0732">Signal</keyword>
<proteinExistence type="predicted"/>
<dbReference type="AlphaFoldDB" id="A0A2N0WAD3"/>